<reference evidence="1" key="1">
    <citation type="submission" date="2020-03" db="EMBL/GenBank/DDBJ databases">
        <authorList>
            <person name="Weist P."/>
        </authorList>
    </citation>
    <scope>NUCLEOTIDE SEQUENCE</scope>
</reference>
<evidence type="ECO:0000313" key="2">
    <source>
        <dbReference type="Proteomes" id="UP001153269"/>
    </source>
</evidence>
<dbReference type="AlphaFoldDB" id="A0A9N7ZBT8"/>
<keyword evidence="2" id="KW-1185">Reference proteome</keyword>
<evidence type="ECO:0000313" key="1">
    <source>
        <dbReference type="EMBL" id="CAB1456014.1"/>
    </source>
</evidence>
<organism evidence="1 2">
    <name type="scientific">Pleuronectes platessa</name>
    <name type="common">European plaice</name>
    <dbReference type="NCBI Taxonomy" id="8262"/>
    <lineage>
        <taxon>Eukaryota</taxon>
        <taxon>Metazoa</taxon>
        <taxon>Chordata</taxon>
        <taxon>Craniata</taxon>
        <taxon>Vertebrata</taxon>
        <taxon>Euteleostomi</taxon>
        <taxon>Actinopterygii</taxon>
        <taxon>Neopterygii</taxon>
        <taxon>Teleostei</taxon>
        <taxon>Neoteleostei</taxon>
        <taxon>Acanthomorphata</taxon>
        <taxon>Carangaria</taxon>
        <taxon>Pleuronectiformes</taxon>
        <taxon>Pleuronectoidei</taxon>
        <taxon>Pleuronectidae</taxon>
        <taxon>Pleuronectes</taxon>
    </lineage>
</organism>
<dbReference type="EMBL" id="CADEAL010004281">
    <property type="protein sequence ID" value="CAB1456014.1"/>
    <property type="molecule type" value="Genomic_DNA"/>
</dbReference>
<dbReference type="Proteomes" id="UP001153269">
    <property type="component" value="Unassembled WGS sequence"/>
</dbReference>
<proteinExistence type="predicted"/>
<name>A0A9N7ZBT8_PLEPL</name>
<sequence>MDVASCDCRQNNNLTKRGGLCKAGWLVKKKPGGRKEFVGAGREKPEVGLTGGIGRGVLGGAGVGVGLKEFSQKLFRIRTAVWTKPSCALTLEVEVERSDMANRCKHLTYGGGGMGQRQEGSLYKTAAT</sequence>
<accession>A0A9N7ZBT8</accession>
<gene>
    <name evidence="1" type="ORF">PLEPLA_LOCUS43795</name>
</gene>
<protein>
    <submittedName>
        <fullName evidence="1">Uncharacterized protein</fullName>
    </submittedName>
</protein>
<comment type="caution">
    <text evidence="1">The sequence shown here is derived from an EMBL/GenBank/DDBJ whole genome shotgun (WGS) entry which is preliminary data.</text>
</comment>